<dbReference type="EMBL" id="CAJOBC010009606">
    <property type="protein sequence ID" value="CAF3992023.1"/>
    <property type="molecule type" value="Genomic_DNA"/>
</dbReference>
<reference evidence="1" key="1">
    <citation type="submission" date="2021-02" db="EMBL/GenBank/DDBJ databases">
        <authorList>
            <person name="Nowell W R."/>
        </authorList>
    </citation>
    <scope>NUCLEOTIDE SEQUENCE</scope>
</reference>
<protein>
    <recommendedName>
        <fullName evidence="4">Chitin-binding type-2 domain-containing protein</fullName>
    </recommendedName>
</protein>
<comment type="caution">
    <text evidence="1">The sequence shown here is derived from an EMBL/GenBank/DDBJ whole genome shotgun (WGS) entry which is preliminary data.</text>
</comment>
<keyword evidence="3" id="KW-1185">Reference proteome</keyword>
<organism evidence="1 3">
    <name type="scientific">Didymodactylos carnosus</name>
    <dbReference type="NCBI Taxonomy" id="1234261"/>
    <lineage>
        <taxon>Eukaryota</taxon>
        <taxon>Metazoa</taxon>
        <taxon>Spiralia</taxon>
        <taxon>Gnathifera</taxon>
        <taxon>Rotifera</taxon>
        <taxon>Eurotatoria</taxon>
        <taxon>Bdelloidea</taxon>
        <taxon>Philodinida</taxon>
        <taxon>Philodinidae</taxon>
        <taxon>Didymodactylos</taxon>
    </lineage>
</organism>
<proteinExistence type="predicted"/>
<dbReference type="EMBL" id="CAJNOQ010009601">
    <property type="protein sequence ID" value="CAF1229298.1"/>
    <property type="molecule type" value="Genomic_DNA"/>
</dbReference>
<dbReference type="Gene3D" id="2.170.140.10">
    <property type="entry name" value="Chitin binding domain"/>
    <property type="match status" value="1"/>
</dbReference>
<accession>A0A814YFX0</accession>
<evidence type="ECO:0008006" key="4">
    <source>
        <dbReference type="Google" id="ProtNLM"/>
    </source>
</evidence>
<dbReference type="Proteomes" id="UP000663829">
    <property type="component" value="Unassembled WGS sequence"/>
</dbReference>
<gene>
    <name evidence="1" type="ORF">GPM918_LOCUS25088</name>
    <name evidence="2" type="ORF">SRO942_LOCUS25094</name>
</gene>
<evidence type="ECO:0000313" key="2">
    <source>
        <dbReference type="EMBL" id="CAF3992023.1"/>
    </source>
</evidence>
<evidence type="ECO:0000313" key="3">
    <source>
        <dbReference type="Proteomes" id="UP000663829"/>
    </source>
</evidence>
<sequence length="230" mass="26469">MYRDIHQFHDILLFVTIPMNTAETTELEVWSNITKECKRIGVVMDSQPEVTEEIFNSTNYECLNETGKYLNPLDAYTYYVCENGSSTLKECKDKPYFAWNDINKTCERIANNSSNKASMYQNVNHVQNYSHWIEAGNAVVQLTAQAGSVHKEANVSINIKFYNVQNEEIHNEAFGPFTTIQDVVRTALIEPNTTGIAVEIRFIRHSTGTDFQNFGFCNNIYFSIEHKRSY</sequence>
<name>A0A814YFX0_9BILA</name>
<evidence type="ECO:0000313" key="1">
    <source>
        <dbReference type="EMBL" id="CAF1229298.1"/>
    </source>
</evidence>
<dbReference type="AlphaFoldDB" id="A0A814YFX0"/>
<dbReference type="Proteomes" id="UP000681722">
    <property type="component" value="Unassembled WGS sequence"/>
</dbReference>